<protein>
    <submittedName>
        <fullName evidence="1">Uncharacterized protein</fullName>
    </submittedName>
</protein>
<proteinExistence type="predicted"/>
<reference evidence="1" key="1">
    <citation type="submission" date="2021-01" db="EMBL/GenBank/DDBJ databases">
        <authorList>
            <person name="Corre E."/>
            <person name="Pelletier E."/>
            <person name="Niang G."/>
            <person name="Scheremetjew M."/>
            <person name="Finn R."/>
            <person name="Kale V."/>
            <person name="Holt S."/>
            <person name="Cochrane G."/>
            <person name="Meng A."/>
            <person name="Brown T."/>
            <person name="Cohen L."/>
        </authorList>
    </citation>
    <scope>NUCLEOTIDE SEQUENCE</scope>
    <source>
        <strain evidence="1">CCMP1594</strain>
    </source>
</reference>
<evidence type="ECO:0000313" key="1">
    <source>
        <dbReference type="EMBL" id="CAE0820759.1"/>
    </source>
</evidence>
<sequence length="145" mass="16366">MLQQPWTWLNRLPQELRGLWRELYGTGHEIGGCWIKFSCLSGPTSLAMFEDQKALATAGWVLGREVPRHPTTVFSALLHRAFVLYEGASLDDTAMVLLIVHLLIRALCWRTICTLQSTDEHHCQDPNNSSNKLNHGPVVEDSLLC</sequence>
<organism evidence="1">
    <name type="scientific">Eutreptiella gymnastica</name>
    <dbReference type="NCBI Taxonomy" id="73025"/>
    <lineage>
        <taxon>Eukaryota</taxon>
        <taxon>Discoba</taxon>
        <taxon>Euglenozoa</taxon>
        <taxon>Euglenida</taxon>
        <taxon>Spirocuta</taxon>
        <taxon>Euglenophyceae</taxon>
        <taxon>Eutreptiales</taxon>
        <taxon>Eutreptiaceae</taxon>
        <taxon>Eutreptiella</taxon>
    </lineage>
</organism>
<dbReference type="AlphaFoldDB" id="A0A7S4LCQ5"/>
<name>A0A7S4LCQ5_9EUGL</name>
<gene>
    <name evidence="1" type="ORF">EGYM00163_LOCUS31931</name>
</gene>
<accession>A0A7S4LCQ5</accession>
<dbReference type="EMBL" id="HBJA01091835">
    <property type="protein sequence ID" value="CAE0820759.1"/>
    <property type="molecule type" value="Transcribed_RNA"/>
</dbReference>